<dbReference type="AlphaFoldDB" id="A0A0J8B286"/>
<dbReference type="Gramene" id="KMS95086">
    <property type="protein sequence ID" value="KMS95086"/>
    <property type="gene ID" value="BVRB_012590"/>
</dbReference>
<accession>A0A0J8B286</accession>
<name>A0A0J8B286_BETVV</name>
<keyword evidence="2" id="KW-1185">Reference proteome</keyword>
<protein>
    <submittedName>
        <fullName evidence="1">Uncharacterized protein</fullName>
    </submittedName>
</protein>
<dbReference type="GO" id="GO:0004350">
    <property type="term" value="F:glutamate-5-semialdehyde dehydrogenase activity"/>
    <property type="evidence" value="ECO:0007669"/>
    <property type="project" value="TreeGrafter"/>
</dbReference>
<dbReference type="OrthoDB" id="1813101at2759"/>
<dbReference type="PANTHER" id="PTHR11063:SF8">
    <property type="entry name" value="DELTA-1-PYRROLINE-5-CARBOXYLATE SYNTHASE"/>
    <property type="match status" value="1"/>
</dbReference>
<proteinExistence type="predicted"/>
<dbReference type="PANTHER" id="PTHR11063">
    <property type="entry name" value="GLUTAMATE SEMIALDEHYDE DEHYDROGENASE"/>
    <property type="match status" value="1"/>
</dbReference>
<sequence>MVLFQDSVKFARSGPENSRANLRHLENGKATDNIVKVLKGQRVGTLFHKDAQLWALAEETGAREMAVAARECSRMLQKHTFVWCV</sequence>
<dbReference type="Proteomes" id="UP000035740">
    <property type="component" value="Unassembled WGS sequence"/>
</dbReference>
<reference evidence="1 2" key="1">
    <citation type="journal article" date="2014" name="Nature">
        <title>The genome of the recently domesticated crop plant sugar beet (Beta vulgaris).</title>
        <authorList>
            <person name="Dohm J.C."/>
            <person name="Minoche A.E."/>
            <person name="Holtgrawe D."/>
            <person name="Capella-Gutierrez S."/>
            <person name="Zakrzewski F."/>
            <person name="Tafer H."/>
            <person name="Rupp O."/>
            <person name="Sorensen T.R."/>
            <person name="Stracke R."/>
            <person name="Reinhardt R."/>
            <person name="Goesmann A."/>
            <person name="Kraft T."/>
            <person name="Schulz B."/>
            <person name="Stadler P.F."/>
            <person name="Schmidt T."/>
            <person name="Gabaldon T."/>
            <person name="Lehrach H."/>
            <person name="Weisshaar B."/>
            <person name="Himmelbauer H."/>
        </authorList>
    </citation>
    <scope>NUCLEOTIDE SEQUENCE [LARGE SCALE GENOMIC DNA]</scope>
    <source>
        <tissue evidence="1">Taproot</tissue>
    </source>
</reference>
<organism evidence="1 2">
    <name type="scientific">Beta vulgaris subsp. vulgaris</name>
    <name type="common">Beet</name>
    <dbReference type="NCBI Taxonomy" id="3555"/>
    <lineage>
        <taxon>Eukaryota</taxon>
        <taxon>Viridiplantae</taxon>
        <taxon>Streptophyta</taxon>
        <taxon>Embryophyta</taxon>
        <taxon>Tracheophyta</taxon>
        <taxon>Spermatophyta</taxon>
        <taxon>Magnoliopsida</taxon>
        <taxon>eudicotyledons</taxon>
        <taxon>Gunneridae</taxon>
        <taxon>Pentapetalae</taxon>
        <taxon>Caryophyllales</taxon>
        <taxon>Chenopodiaceae</taxon>
        <taxon>Betoideae</taxon>
        <taxon>Beta</taxon>
    </lineage>
</organism>
<evidence type="ECO:0000313" key="1">
    <source>
        <dbReference type="EMBL" id="KMS95086.1"/>
    </source>
</evidence>
<evidence type="ECO:0000313" key="2">
    <source>
        <dbReference type="Proteomes" id="UP000035740"/>
    </source>
</evidence>
<dbReference type="EMBL" id="KQ090558">
    <property type="protein sequence ID" value="KMS95086.1"/>
    <property type="molecule type" value="Genomic_DNA"/>
</dbReference>
<gene>
    <name evidence="1" type="ORF">BVRB_012590</name>
</gene>